<name>A0A0C3PPL5_9AGAM</name>
<gene>
    <name evidence="1" type="ORF">M407DRAFT_246978</name>
</gene>
<evidence type="ECO:0000313" key="1">
    <source>
        <dbReference type="EMBL" id="KIO16440.1"/>
    </source>
</evidence>
<dbReference type="EMBL" id="KN823565">
    <property type="protein sequence ID" value="KIO16440.1"/>
    <property type="molecule type" value="Genomic_DNA"/>
</dbReference>
<keyword evidence="2" id="KW-1185">Reference proteome</keyword>
<dbReference type="HOGENOM" id="CLU_3089034_0_0_1"/>
<proteinExistence type="predicted"/>
<reference evidence="1 2" key="1">
    <citation type="submission" date="2014-04" db="EMBL/GenBank/DDBJ databases">
        <authorList>
            <consortium name="DOE Joint Genome Institute"/>
            <person name="Kuo A."/>
            <person name="Girlanda M."/>
            <person name="Perotto S."/>
            <person name="Kohler A."/>
            <person name="Nagy L.G."/>
            <person name="Floudas D."/>
            <person name="Copeland A."/>
            <person name="Barry K.W."/>
            <person name="Cichocki N."/>
            <person name="Veneault-Fourrey C."/>
            <person name="LaButti K."/>
            <person name="Lindquist E.A."/>
            <person name="Lipzen A."/>
            <person name="Lundell T."/>
            <person name="Morin E."/>
            <person name="Murat C."/>
            <person name="Sun H."/>
            <person name="Tunlid A."/>
            <person name="Henrissat B."/>
            <person name="Grigoriev I.V."/>
            <person name="Hibbett D.S."/>
            <person name="Martin F."/>
            <person name="Nordberg H.P."/>
            <person name="Cantor M.N."/>
            <person name="Hua S.X."/>
        </authorList>
    </citation>
    <scope>NUCLEOTIDE SEQUENCE [LARGE SCALE GENOMIC DNA]</scope>
    <source>
        <strain evidence="1 2">MUT 4182</strain>
    </source>
</reference>
<protein>
    <submittedName>
        <fullName evidence="1">Uncharacterized protein</fullName>
    </submittedName>
</protein>
<dbReference type="Proteomes" id="UP000054248">
    <property type="component" value="Unassembled WGS sequence"/>
</dbReference>
<organism evidence="1 2">
    <name type="scientific">Tulasnella calospora MUT 4182</name>
    <dbReference type="NCBI Taxonomy" id="1051891"/>
    <lineage>
        <taxon>Eukaryota</taxon>
        <taxon>Fungi</taxon>
        <taxon>Dikarya</taxon>
        <taxon>Basidiomycota</taxon>
        <taxon>Agaricomycotina</taxon>
        <taxon>Agaricomycetes</taxon>
        <taxon>Cantharellales</taxon>
        <taxon>Tulasnellaceae</taxon>
        <taxon>Tulasnella</taxon>
    </lineage>
</organism>
<reference evidence="2" key="2">
    <citation type="submission" date="2015-01" db="EMBL/GenBank/DDBJ databases">
        <title>Evolutionary Origins and Diversification of the Mycorrhizal Mutualists.</title>
        <authorList>
            <consortium name="DOE Joint Genome Institute"/>
            <consortium name="Mycorrhizal Genomics Consortium"/>
            <person name="Kohler A."/>
            <person name="Kuo A."/>
            <person name="Nagy L.G."/>
            <person name="Floudas D."/>
            <person name="Copeland A."/>
            <person name="Barry K.W."/>
            <person name="Cichocki N."/>
            <person name="Veneault-Fourrey C."/>
            <person name="LaButti K."/>
            <person name="Lindquist E.A."/>
            <person name="Lipzen A."/>
            <person name="Lundell T."/>
            <person name="Morin E."/>
            <person name="Murat C."/>
            <person name="Riley R."/>
            <person name="Ohm R."/>
            <person name="Sun H."/>
            <person name="Tunlid A."/>
            <person name="Henrissat B."/>
            <person name="Grigoriev I.V."/>
            <person name="Hibbett D.S."/>
            <person name="Martin F."/>
        </authorList>
    </citation>
    <scope>NUCLEOTIDE SEQUENCE [LARGE SCALE GENOMIC DNA]</scope>
    <source>
        <strain evidence="2">MUT 4182</strain>
    </source>
</reference>
<dbReference type="AlphaFoldDB" id="A0A0C3PPL5"/>
<accession>A0A0C3PPL5</accession>
<evidence type="ECO:0000313" key="2">
    <source>
        <dbReference type="Proteomes" id="UP000054248"/>
    </source>
</evidence>
<sequence>MPSSWRLSCSGYEVIATVVEYGIEALNTAPQAPMAEGCEVVRAVSDEKCDEF</sequence>